<dbReference type="KEGG" id="uma:UMAG_10165"/>
<sequence length="306" mass="33211">MSLPNWEITDSVKQNRILADVMRAMHRIAPLQLADTSFDNVGLLLQAPASTTSQSSEQQSVMLAIDLTTDVCNEILSSSANVKVALVYHPIIFRGLKSFTLADPQQTSLLRLAAAGVSVYCPHTSLDATPGGINDWLGKVVTSRSAFPELKSAESVNDFRSNPYPALSMSKNPPKGYEAAGLGRLVQIDPPQPFEEIVRRVKQNLNLDHVQGCKASDKPISTVAVCAGSGSSVFSGVKADLYLTGELSHHEILAYQAAGASVIVTNHTNTERKYLRDVLQHSLQEELSGKYTVLVSQNDRDPLRVL</sequence>
<dbReference type="FunFam" id="3.40.1390.30:FF:000001">
    <property type="entry name" value="GTP cyclohydrolase 1 type 2"/>
    <property type="match status" value="1"/>
</dbReference>
<dbReference type="SUPFAM" id="SSF102705">
    <property type="entry name" value="NIF3 (NGG1p interacting factor 3)-like"/>
    <property type="match status" value="1"/>
</dbReference>
<feature type="binding site" evidence="2">
    <location>
        <position position="127"/>
    </location>
    <ligand>
        <name>a divalent metal cation</name>
        <dbReference type="ChEBI" id="CHEBI:60240"/>
        <label>1</label>
    </ligand>
</feature>
<dbReference type="InParanoid" id="A0A0D1CU19"/>
<dbReference type="Proteomes" id="UP000000561">
    <property type="component" value="Chromosome 5"/>
</dbReference>
<dbReference type="NCBIfam" id="TIGR00486">
    <property type="entry name" value="YbgI_SA1388"/>
    <property type="match status" value="1"/>
</dbReference>
<dbReference type="AlphaFoldDB" id="A0A0D1CU19"/>
<dbReference type="InterPro" id="IPR002678">
    <property type="entry name" value="DUF34/NIF3"/>
</dbReference>
<evidence type="ECO:0008006" key="5">
    <source>
        <dbReference type="Google" id="ProtNLM"/>
    </source>
</evidence>
<comment type="similarity">
    <text evidence="1">Belongs to the GTP cyclohydrolase I type 2/NIF3 family.</text>
</comment>
<keyword evidence="2" id="KW-0479">Metal-binding</keyword>
<dbReference type="GeneID" id="23566230"/>
<dbReference type="FunCoup" id="A0A0D1CU19">
    <property type="interactions" value="472"/>
</dbReference>
<dbReference type="Pfam" id="PF01784">
    <property type="entry name" value="DUF34_NIF3"/>
    <property type="match status" value="1"/>
</dbReference>
<feature type="binding site" evidence="2">
    <location>
        <position position="89"/>
    </location>
    <ligand>
        <name>a divalent metal cation</name>
        <dbReference type="ChEBI" id="CHEBI:60240"/>
        <label>1</label>
    </ligand>
</feature>
<name>A0A0D1CU19_MYCMD</name>
<protein>
    <recommendedName>
        <fullName evidence="5">Ngg1p-interacting factor 3</fullName>
    </recommendedName>
</protein>
<dbReference type="InterPro" id="IPR036069">
    <property type="entry name" value="DUF34/NIF3_sf"/>
</dbReference>
<dbReference type="OrthoDB" id="3345469at2759"/>
<reference evidence="3 4" key="1">
    <citation type="journal article" date="2006" name="Nature">
        <title>Insights from the genome of the biotrophic fungal plant pathogen Ustilago maydis.</title>
        <authorList>
            <person name="Kamper J."/>
            <person name="Kahmann R."/>
            <person name="Bolker M."/>
            <person name="Ma L.J."/>
            <person name="Brefort T."/>
            <person name="Saville B.J."/>
            <person name="Banuett F."/>
            <person name="Kronstad J.W."/>
            <person name="Gold S.E."/>
            <person name="Muller O."/>
            <person name="Perlin M.H."/>
            <person name="Wosten H.A."/>
            <person name="de Vries R."/>
            <person name="Ruiz-Herrera J."/>
            <person name="Reynaga-Pena C.G."/>
            <person name="Snetselaar K."/>
            <person name="McCann M."/>
            <person name="Perez-Martin J."/>
            <person name="Feldbrugge M."/>
            <person name="Basse C.W."/>
            <person name="Steinberg G."/>
            <person name="Ibeas J.I."/>
            <person name="Holloman W."/>
            <person name="Guzman P."/>
            <person name="Farman M."/>
            <person name="Stajich J.E."/>
            <person name="Sentandreu R."/>
            <person name="Gonzalez-Prieto J.M."/>
            <person name="Kennell J.C."/>
            <person name="Molina L."/>
            <person name="Schirawski J."/>
            <person name="Mendoza-Mendoza A."/>
            <person name="Greilinger D."/>
            <person name="Munch K."/>
            <person name="Rossel N."/>
            <person name="Scherer M."/>
            <person name="Vranes M."/>
            <person name="Ladendorf O."/>
            <person name="Vincon V."/>
            <person name="Fuchs U."/>
            <person name="Sandrock B."/>
            <person name="Meng S."/>
            <person name="Ho E.C."/>
            <person name="Cahill M.J."/>
            <person name="Boyce K.J."/>
            <person name="Klose J."/>
            <person name="Klosterman S.J."/>
            <person name="Deelstra H.J."/>
            <person name="Ortiz-Castellanos L."/>
            <person name="Li W."/>
            <person name="Sanchez-Alonso P."/>
            <person name="Schreier P.H."/>
            <person name="Hauser-Hahn I."/>
            <person name="Vaupel M."/>
            <person name="Koopmann E."/>
            <person name="Friedrich G."/>
            <person name="Voss H."/>
            <person name="Schluter T."/>
            <person name="Margolis J."/>
            <person name="Platt D."/>
            <person name="Swimmer C."/>
            <person name="Gnirke A."/>
            <person name="Chen F."/>
            <person name="Vysotskaia V."/>
            <person name="Mannhaupt G."/>
            <person name="Guldener U."/>
            <person name="Munsterkotter M."/>
            <person name="Haase D."/>
            <person name="Oesterheld M."/>
            <person name="Mewes H.W."/>
            <person name="Mauceli E.W."/>
            <person name="DeCaprio D."/>
            <person name="Wade C.M."/>
            <person name="Butler J."/>
            <person name="Young S."/>
            <person name="Jaffe D.B."/>
            <person name="Calvo S."/>
            <person name="Nusbaum C."/>
            <person name="Galagan J."/>
            <person name="Birren B.W."/>
        </authorList>
    </citation>
    <scope>NUCLEOTIDE SEQUENCE [LARGE SCALE GENOMIC DNA]</scope>
    <source>
        <strain evidence="4">DSM 14603 / FGSC 9021 / UM521</strain>
    </source>
</reference>
<evidence type="ECO:0000256" key="1">
    <source>
        <dbReference type="ARBA" id="ARBA00006964"/>
    </source>
</evidence>
<feature type="binding site" evidence="2">
    <location>
        <position position="271"/>
    </location>
    <ligand>
        <name>a divalent metal cation</name>
        <dbReference type="ChEBI" id="CHEBI:60240"/>
        <label>1</label>
    </ligand>
</feature>
<accession>A0A0D1CU19</accession>
<dbReference type="PANTHER" id="PTHR13799:SF13">
    <property type="entry name" value="NIF3-LIKE PROTEIN 1"/>
    <property type="match status" value="1"/>
</dbReference>
<keyword evidence="4" id="KW-1185">Reference proteome</keyword>
<dbReference type="GO" id="GO:0005737">
    <property type="term" value="C:cytoplasm"/>
    <property type="evidence" value="ECO:0000318"/>
    <property type="project" value="GO_Central"/>
</dbReference>
<dbReference type="GO" id="GO:0005739">
    <property type="term" value="C:mitochondrion"/>
    <property type="evidence" value="ECO:0000318"/>
    <property type="project" value="GO_Central"/>
</dbReference>
<dbReference type="EMBL" id="CM003144">
    <property type="protein sequence ID" value="KIS69973.1"/>
    <property type="molecule type" value="Genomic_DNA"/>
</dbReference>
<evidence type="ECO:0000256" key="2">
    <source>
        <dbReference type="PIRSR" id="PIRSR602678-1"/>
    </source>
</evidence>
<dbReference type="Gene3D" id="3.40.1390.30">
    <property type="entry name" value="NIF3 (NGG1p interacting factor 3)-like"/>
    <property type="match status" value="1"/>
</dbReference>
<evidence type="ECO:0000313" key="4">
    <source>
        <dbReference type="Proteomes" id="UP000000561"/>
    </source>
</evidence>
<proteinExistence type="inferred from homology"/>
<feature type="binding site" evidence="2">
    <location>
        <position position="267"/>
    </location>
    <ligand>
        <name>a divalent metal cation</name>
        <dbReference type="ChEBI" id="CHEBI:60240"/>
        <label>1</label>
    </ligand>
</feature>
<dbReference type="STRING" id="237631.A0A0D1CU19"/>
<organism evidence="3 4">
    <name type="scientific">Mycosarcoma maydis</name>
    <name type="common">Corn smut fungus</name>
    <name type="synonym">Ustilago maydis</name>
    <dbReference type="NCBI Taxonomy" id="5270"/>
    <lineage>
        <taxon>Eukaryota</taxon>
        <taxon>Fungi</taxon>
        <taxon>Dikarya</taxon>
        <taxon>Basidiomycota</taxon>
        <taxon>Ustilaginomycotina</taxon>
        <taxon>Ustilaginomycetes</taxon>
        <taxon>Ustilaginales</taxon>
        <taxon>Ustilaginaceae</taxon>
        <taxon>Mycosarcoma</taxon>
    </lineage>
</organism>
<dbReference type="GO" id="GO:0046872">
    <property type="term" value="F:metal ion binding"/>
    <property type="evidence" value="ECO:0007669"/>
    <property type="project" value="UniProtKB-KW"/>
</dbReference>
<gene>
    <name evidence="3" type="ORF">UMAG_10165</name>
</gene>
<dbReference type="RefSeq" id="XP_011388846.1">
    <property type="nucleotide sequence ID" value="XM_011390544.1"/>
</dbReference>
<dbReference type="VEuPathDB" id="FungiDB:UMAG_10165"/>
<dbReference type="PANTHER" id="PTHR13799">
    <property type="entry name" value="NGG1 INTERACTING FACTOR 3"/>
    <property type="match status" value="1"/>
</dbReference>
<evidence type="ECO:0000313" key="3">
    <source>
        <dbReference type="EMBL" id="KIS69973.1"/>
    </source>
</evidence>
<dbReference type="eggNOG" id="KOG4131">
    <property type="taxonomic scope" value="Eukaryota"/>
</dbReference>